<evidence type="ECO:0000313" key="3">
    <source>
        <dbReference type="EMBL" id="MBE9663437.1"/>
    </source>
</evidence>
<name>A0A929KZF7_9SPHI</name>
<keyword evidence="4" id="KW-1185">Reference proteome</keyword>
<feature type="transmembrane region" description="Helical" evidence="2">
    <location>
        <begin position="14"/>
        <end position="33"/>
    </location>
</feature>
<sequence length="645" mass="73416">MEQTPTTKKGMPRWPFVLTLILVLLAGGGYYAYQRFLGGNKWKTLLQEQMKDLVASSTDSLYRIEYSDFDLNITSGNATLTDFKLVPDTNVYNKMVADKKAPDNLFTLGVKKLSIKNVGAKKAYQEKVLNIHDIIIENPDLTIVNKRMAYNDTVKVGKPKTPYEIIKKIFKRLQIDTIGLKNISLTYINKSGPVTKTNAIKNLDIGVSQILIDSLSAQDPERFYYTKGVQFTLRDYKLATADSLYLVKVKQLQFSTAQRSLILTKPALVPRYDKKAFYRKIKRADDRFDLAFERIAITDVDLQRFLRDQKLYAGLLYINKGRVEIYHDGRYKGGPKTSKIGKDPHQQLQKVALDMKIARIRLEKTSITYAETDATSGITGVINFDHTTGDFTNVTNDPEAKKLNHFMTARIRTSFLNAAPLSVNFKFDLNDKAGAFNYNGTLSNLDGRKLDKLLRPLAMVHIKSADIKRLHFNVNANNYSGKGGLEFYYKNLNVELLKKDTATNKLVAQGFISKIANSLVIDNDNPDKKGNFRPGPINLKRDPTVSFFSFLYKGLLDGIKPSVGFSKKTENNITTAVEKVSGVLSKFKEFKENRKKRREEKKKAEAIEEQKEQEQKEKEKAEKEKKKAEEKAKKQQEQEQKENTP</sequence>
<keyword evidence="2" id="KW-1133">Transmembrane helix</keyword>
<evidence type="ECO:0000313" key="4">
    <source>
        <dbReference type="Proteomes" id="UP000622475"/>
    </source>
</evidence>
<keyword evidence="2" id="KW-0812">Transmembrane</keyword>
<keyword evidence="2" id="KW-0472">Membrane</keyword>
<reference evidence="3" key="1">
    <citation type="submission" date="2020-10" db="EMBL/GenBank/DDBJ databases">
        <title>Mucilaginibacter mali sp. nov., isolated from rhizosphere soil of apple orchard.</title>
        <authorList>
            <person name="Lee J.-S."/>
            <person name="Kim H.S."/>
            <person name="Kim J.-S."/>
        </authorList>
    </citation>
    <scope>NUCLEOTIDE SEQUENCE</scope>
    <source>
        <strain evidence="3">KCTC 22746</strain>
    </source>
</reference>
<feature type="compositionally biased region" description="Basic and acidic residues" evidence="1">
    <location>
        <begin position="601"/>
        <end position="645"/>
    </location>
</feature>
<evidence type="ECO:0000256" key="2">
    <source>
        <dbReference type="SAM" id="Phobius"/>
    </source>
</evidence>
<accession>A0A929KZF7</accession>
<evidence type="ECO:0000256" key="1">
    <source>
        <dbReference type="SAM" id="MobiDB-lite"/>
    </source>
</evidence>
<dbReference type="RefSeq" id="WP_194112668.1">
    <property type="nucleotide sequence ID" value="NZ_JADFFL010000006.1"/>
</dbReference>
<dbReference type="Proteomes" id="UP000622475">
    <property type="component" value="Unassembled WGS sequence"/>
</dbReference>
<dbReference type="AlphaFoldDB" id="A0A929KZF7"/>
<comment type="caution">
    <text evidence="3">The sequence shown here is derived from an EMBL/GenBank/DDBJ whole genome shotgun (WGS) entry which is preliminary data.</text>
</comment>
<dbReference type="EMBL" id="JADFFL010000006">
    <property type="protein sequence ID" value="MBE9663437.1"/>
    <property type="molecule type" value="Genomic_DNA"/>
</dbReference>
<feature type="region of interest" description="Disordered" evidence="1">
    <location>
        <begin position="591"/>
        <end position="645"/>
    </location>
</feature>
<proteinExistence type="predicted"/>
<protein>
    <submittedName>
        <fullName evidence="3">Uncharacterized protein</fullName>
    </submittedName>
</protein>
<gene>
    <name evidence="3" type="ORF">IRJ16_16235</name>
</gene>
<organism evidence="3 4">
    <name type="scientific">Mucilaginibacter myungsuensis</name>
    <dbReference type="NCBI Taxonomy" id="649104"/>
    <lineage>
        <taxon>Bacteria</taxon>
        <taxon>Pseudomonadati</taxon>
        <taxon>Bacteroidota</taxon>
        <taxon>Sphingobacteriia</taxon>
        <taxon>Sphingobacteriales</taxon>
        <taxon>Sphingobacteriaceae</taxon>
        <taxon>Mucilaginibacter</taxon>
    </lineage>
</organism>